<dbReference type="InParanoid" id="A0A167Q6B4"/>
<keyword evidence="4" id="KW-0560">Oxidoreductase</keyword>
<keyword evidence="6" id="KW-1185">Reference proteome</keyword>
<proteinExistence type="inferred from homology"/>
<comment type="similarity">
    <text evidence="1">Belongs to the FMO family.</text>
</comment>
<dbReference type="AlphaFoldDB" id="A0A167Q6B4"/>
<dbReference type="VEuPathDB" id="FungiDB:PHYBLDRAFT_184665"/>
<dbReference type="OrthoDB" id="66881at2759"/>
<sequence>MSPTEKSTIEVAQPTSKDIVETLDIEPTLSAKEEAPKWPSVPTLSVDEVVSQAVKESNSAVKEPFQFKKPIRRAAVIGTGPAGVPTIKALHAQGIEVRAFDRNPKAGGIWAYSDAPSAKPKMPSTELAPKSKNVAPVVGIHEETVELTNEVEKSLLEQYPASACYKDLYTNTPIKITEYIDFPGDHSKTYMWHQEFQDYLSRYLTHFGLDSLIEYNTNVEHVYKAKDEEGSECWHLTLCKSERVEGNKIHVKRWTETFDAVAIATGIHQNPKIPAFEFLEEFDARWPEKCSHSKQYRIPEPFRDLNVLVVGGHTSAVDITRHLEGISKNVYLSYRGPREIESNILGLIRTGVPESTIIMPALTSLSNADGLVDGTVKFIDGQTLENIDRIVFCTGFTSDYSFLDDLIIEDHDEYVKLGHESVSVPATDGQTVFNSYRHLFFIPDPTLTFIGAPPNLTTVPFFDYQARAVARVWAGKALLPTQKNMFSYTKEYKPVCYPLSFGAEPELLRCEDLVVWLNSHAEALGHTDLPPVLNHNKWMDTVWAHAVPNFRNDSDAKLAEVKERVKLRMASA</sequence>
<dbReference type="Gene3D" id="3.50.50.60">
    <property type="entry name" value="FAD/NAD(P)-binding domain"/>
    <property type="match status" value="2"/>
</dbReference>
<name>A0A167Q6B4_PHYB8</name>
<evidence type="ECO:0000256" key="2">
    <source>
        <dbReference type="ARBA" id="ARBA00022630"/>
    </source>
</evidence>
<dbReference type="GO" id="GO:0050661">
    <property type="term" value="F:NADP binding"/>
    <property type="evidence" value="ECO:0007669"/>
    <property type="project" value="InterPro"/>
</dbReference>
<dbReference type="SUPFAM" id="SSF51905">
    <property type="entry name" value="FAD/NAD(P)-binding domain"/>
    <property type="match status" value="2"/>
</dbReference>
<evidence type="ECO:0000313" key="5">
    <source>
        <dbReference type="EMBL" id="OAD79148.1"/>
    </source>
</evidence>
<evidence type="ECO:0000256" key="4">
    <source>
        <dbReference type="ARBA" id="ARBA00023002"/>
    </source>
</evidence>
<reference evidence="6" key="1">
    <citation type="submission" date="2015-06" db="EMBL/GenBank/DDBJ databases">
        <title>Expansion of signal transduction pathways in fungi by whole-genome duplication.</title>
        <authorList>
            <consortium name="DOE Joint Genome Institute"/>
            <person name="Corrochano L.M."/>
            <person name="Kuo A."/>
            <person name="Marcet-Houben M."/>
            <person name="Polaino S."/>
            <person name="Salamov A."/>
            <person name="Villalobos J.M."/>
            <person name="Alvarez M.I."/>
            <person name="Avalos J."/>
            <person name="Benito E.P."/>
            <person name="Benoit I."/>
            <person name="Burger G."/>
            <person name="Camino L.P."/>
            <person name="Canovas D."/>
            <person name="Cerda-Olmedo E."/>
            <person name="Cheng J.-F."/>
            <person name="Dominguez A."/>
            <person name="Elias M."/>
            <person name="Eslava A.P."/>
            <person name="Glaser F."/>
            <person name="Grimwood J."/>
            <person name="Gutierrez G."/>
            <person name="Heitman J."/>
            <person name="Henrissat B."/>
            <person name="Iturriaga E.A."/>
            <person name="Lang B.F."/>
            <person name="Lavin J.L."/>
            <person name="Lee S."/>
            <person name="Li W."/>
            <person name="Lindquist E."/>
            <person name="Lopez-Garcia S."/>
            <person name="Luque E.M."/>
            <person name="Marcos A.T."/>
            <person name="Martin J."/>
            <person name="McCluskey K."/>
            <person name="Medina H.R."/>
            <person name="Miralles-Duran A."/>
            <person name="Miyazaki A."/>
            <person name="Munoz-Torres E."/>
            <person name="Oguiza J.A."/>
            <person name="Ohm R."/>
            <person name="Olmedo M."/>
            <person name="Orejas M."/>
            <person name="Ortiz-Castellanos L."/>
            <person name="Pisabarro A.G."/>
            <person name="Rodriguez-Romero J."/>
            <person name="Ruiz-Herrera J."/>
            <person name="Ruiz-Vazquez R."/>
            <person name="Sanz C."/>
            <person name="Schackwitz W."/>
            <person name="Schmutz J."/>
            <person name="Shahriari M."/>
            <person name="Shelest E."/>
            <person name="Silva-Franco F."/>
            <person name="Soanes D."/>
            <person name="Syed K."/>
            <person name="Tagua V.G."/>
            <person name="Talbot N.J."/>
            <person name="Thon M."/>
            <person name="De vries R.P."/>
            <person name="Wiebenga A."/>
            <person name="Yadav J.S."/>
            <person name="Braun E.L."/>
            <person name="Baker S."/>
            <person name="Garre V."/>
            <person name="Horwitz B."/>
            <person name="Torres-Martinez S."/>
            <person name="Idnurm A."/>
            <person name="Herrera-Estrella A."/>
            <person name="Gabaldon T."/>
            <person name="Grigoriev I.V."/>
        </authorList>
    </citation>
    <scope>NUCLEOTIDE SEQUENCE [LARGE SCALE GENOMIC DNA]</scope>
    <source>
        <strain evidence="6">NRRL 1555(-)</strain>
    </source>
</reference>
<accession>A0A167Q6B4</accession>
<evidence type="ECO:0000313" key="6">
    <source>
        <dbReference type="Proteomes" id="UP000077315"/>
    </source>
</evidence>
<evidence type="ECO:0000256" key="3">
    <source>
        <dbReference type="ARBA" id="ARBA00022827"/>
    </source>
</evidence>
<dbReference type="PANTHER" id="PTHR23023">
    <property type="entry name" value="DIMETHYLANILINE MONOOXYGENASE"/>
    <property type="match status" value="1"/>
</dbReference>
<protein>
    <recommendedName>
        <fullName evidence="7">FAD/NAD(P)-binding domain-containing protein</fullName>
    </recommendedName>
</protein>
<dbReference type="RefSeq" id="XP_018297188.1">
    <property type="nucleotide sequence ID" value="XM_018438970.1"/>
</dbReference>
<dbReference type="InterPro" id="IPR036188">
    <property type="entry name" value="FAD/NAD-bd_sf"/>
</dbReference>
<dbReference type="GO" id="GO:0004499">
    <property type="term" value="F:N,N-dimethylaniline monooxygenase activity"/>
    <property type="evidence" value="ECO:0007669"/>
    <property type="project" value="InterPro"/>
</dbReference>
<dbReference type="STRING" id="763407.A0A167Q6B4"/>
<keyword evidence="3" id="KW-0274">FAD</keyword>
<gene>
    <name evidence="5" type="ORF">PHYBLDRAFT_184665</name>
</gene>
<dbReference type="GO" id="GO:0050660">
    <property type="term" value="F:flavin adenine dinucleotide binding"/>
    <property type="evidence" value="ECO:0007669"/>
    <property type="project" value="InterPro"/>
</dbReference>
<dbReference type="InterPro" id="IPR020946">
    <property type="entry name" value="Flavin_mOase-like"/>
</dbReference>
<dbReference type="EMBL" id="KV440972">
    <property type="protein sequence ID" value="OAD79148.1"/>
    <property type="molecule type" value="Genomic_DNA"/>
</dbReference>
<dbReference type="GeneID" id="28999876"/>
<dbReference type="Proteomes" id="UP000077315">
    <property type="component" value="Unassembled WGS sequence"/>
</dbReference>
<keyword evidence="2" id="KW-0285">Flavoprotein</keyword>
<dbReference type="InterPro" id="IPR050346">
    <property type="entry name" value="FMO-like"/>
</dbReference>
<dbReference type="Pfam" id="PF00743">
    <property type="entry name" value="FMO-like"/>
    <property type="match status" value="2"/>
</dbReference>
<dbReference type="PRINTS" id="PR00419">
    <property type="entry name" value="ADXRDTASE"/>
</dbReference>
<organism evidence="5 6">
    <name type="scientific">Phycomyces blakesleeanus (strain ATCC 8743b / DSM 1359 / FGSC 10004 / NBRC 33097 / NRRL 1555)</name>
    <dbReference type="NCBI Taxonomy" id="763407"/>
    <lineage>
        <taxon>Eukaryota</taxon>
        <taxon>Fungi</taxon>
        <taxon>Fungi incertae sedis</taxon>
        <taxon>Mucoromycota</taxon>
        <taxon>Mucoromycotina</taxon>
        <taxon>Mucoromycetes</taxon>
        <taxon>Mucorales</taxon>
        <taxon>Phycomycetaceae</taxon>
        <taxon>Phycomyces</taxon>
    </lineage>
</organism>
<evidence type="ECO:0008006" key="7">
    <source>
        <dbReference type="Google" id="ProtNLM"/>
    </source>
</evidence>
<evidence type="ECO:0000256" key="1">
    <source>
        <dbReference type="ARBA" id="ARBA00009183"/>
    </source>
</evidence>